<dbReference type="NCBIfam" id="NF037995">
    <property type="entry name" value="TRAP_S1"/>
    <property type="match status" value="1"/>
</dbReference>
<dbReference type="RefSeq" id="WP_035610362.1">
    <property type="nucleotide sequence ID" value="NZ_JEMG01000001.1"/>
</dbReference>
<keyword evidence="1 2" id="KW-0732">Signal</keyword>
<feature type="signal peptide" evidence="2">
    <location>
        <begin position="1"/>
        <end position="26"/>
    </location>
</feature>
<evidence type="ECO:0000256" key="1">
    <source>
        <dbReference type="ARBA" id="ARBA00022729"/>
    </source>
</evidence>
<dbReference type="GO" id="GO:0055085">
    <property type="term" value="P:transmembrane transport"/>
    <property type="evidence" value="ECO:0007669"/>
    <property type="project" value="InterPro"/>
</dbReference>
<dbReference type="OrthoDB" id="9794826at2"/>
<dbReference type="STRING" id="1458275.AZ34_17505"/>
<reference evidence="3 4" key="1">
    <citation type="submission" date="2014-02" db="EMBL/GenBank/DDBJ databases">
        <title>Draft Genome of Hylemonella gracilis isolated from the Niagara River.</title>
        <authorList>
            <person name="Pawlowski D.R."/>
            <person name="Koudelka G.B."/>
        </authorList>
    </citation>
    <scope>NUCLEOTIDE SEQUENCE [LARGE SCALE GENOMIC DNA]</scope>
    <source>
        <strain evidence="3 4">Niagara R</strain>
    </source>
</reference>
<gene>
    <name evidence="3" type="ORF">AZ34_17505</name>
</gene>
<proteinExistence type="predicted"/>
<organism evidence="3 4">
    <name type="scientific">Hylemonella gracilis str. Niagara R</name>
    <dbReference type="NCBI Taxonomy" id="1458275"/>
    <lineage>
        <taxon>Bacteria</taxon>
        <taxon>Pseudomonadati</taxon>
        <taxon>Pseudomonadota</taxon>
        <taxon>Betaproteobacteria</taxon>
        <taxon>Burkholderiales</taxon>
        <taxon>Comamonadaceae</taxon>
        <taxon>Hylemonella</taxon>
    </lineage>
</organism>
<dbReference type="Pfam" id="PF03480">
    <property type="entry name" value="DctP"/>
    <property type="match status" value="1"/>
</dbReference>
<comment type="caution">
    <text evidence="3">The sequence shown here is derived from an EMBL/GenBank/DDBJ whole genome shotgun (WGS) entry which is preliminary data.</text>
</comment>
<dbReference type="InterPro" id="IPR018389">
    <property type="entry name" value="DctP_fam"/>
</dbReference>
<dbReference type="GO" id="GO:0030246">
    <property type="term" value="F:carbohydrate binding"/>
    <property type="evidence" value="ECO:0007669"/>
    <property type="project" value="TreeGrafter"/>
</dbReference>
<evidence type="ECO:0008006" key="5">
    <source>
        <dbReference type="Google" id="ProtNLM"/>
    </source>
</evidence>
<sequence>MKTMQWHRAALAVLLVGLLGTTAAQQSPPVELRMQATAPPGTPWARYVTEWAKNLETLTQGSVVLKAGPYGSEQDTIQQMARGRLDMGTWSLNGAALLVPELSLLQLPFYFSGLDELHCVLDKNLDQTVTELLASKGVRLTGWNAAGVVHIIGKKAYVQPADLAGLKSGTFGTRAYATFWSAMGTSPKPVPTTEVGSAFQTGLIDVAANVPMVYVAAGIGKVAPVMTRVSITPAPLLSLMSQQSWERLTPAQREALERARPALDRDVVRGFEETLLERHKQGGGQVVDLTPAQRATWRAAAAPLWPDMVKELGPEGERLFQQMEAGRAACQKPN</sequence>
<dbReference type="Proteomes" id="UP000023268">
    <property type="component" value="Unassembled WGS sequence"/>
</dbReference>
<dbReference type="Gene3D" id="3.40.190.170">
    <property type="entry name" value="Bacterial extracellular solute-binding protein, family 7"/>
    <property type="match status" value="1"/>
</dbReference>
<protein>
    <recommendedName>
        <fullName evidence="5">C4-dicarboxylate ABC transporter substrate-binding protein</fullName>
    </recommendedName>
</protein>
<dbReference type="PANTHER" id="PTHR33376">
    <property type="match status" value="1"/>
</dbReference>
<dbReference type="AlphaFoldDB" id="A0A016XM78"/>
<dbReference type="EMBL" id="JEMG01000001">
    <property type="protein sequence ID" value="EYC52985.1"/>
    <property type="molecule type" value="Genomic_DNA"/>
</dbReference>
<evidence type="ECO:0000313" key="4">
    <source>
        <dbReference type="Proteomes" id="UP000023268"/>
    </source>
</evidence>
<accession>A0A016XM78</accession>
<evidence type="ECO:0000256" key="2">
    <source>
        <dbReference type="SAM" id="SignalP"/>
    </source>
</evidence>
<evidence type="ECO:0000313" key="3">
    <source>
        <dbReference type="EMBL" id="EYC52985.1"/>
    </source>
</evidence>
<dbReference type="PANTHER" id="PTHR33376:SF2">
    <property type="entry name" value="DICARBOXYLATE-BINDING PERIPLASMIC PROTEIN"/>
    <property type="match status" value="1"/>
</dbReference>
<dbReference type="InterPro" id="IPR038404">
    <property type="entry name" value="TRAP_DctP_sf"/>
</dbReference>
<name>A0A016XM78_9BURK</name>
<dbReference type="eggNOG" id="COG1638">
    <property type="taxonomic scope" value="Bacteria"/>
</dbReference>
<feature type="chain" id="PRO_5001495464" description="C4-dicarboxylate ABC transporter substrate-binding protein" evidence="2">
    <location>
        <begin position="27"/>
        <end position="334"/>
    </location>
</feature>